<sequence length="119" mass="13158">MDLLNLTLTITTIGNSESLCLHKSTLESIWTRPSENDMPDFIWGVSQSDYMESFADFTALKAFCIYVRKSVQVDEHGWPSQKLDDLPSSLEVLLLAINEAGNESHLQKSGGLGPVGQLD</sequence>
<dbReference type="Proteomes" id="UP001149074">
    <property type="component" value="Unassembled WGS sequence"/>
</dbReference>
<reference evidence="1" key="1">
    <citation type="submission" date="2022-11" db="EMBL/GenBank/DDBJ databases">
        <authorList>
            <person name="Petersen C."/>
        </authorList>
    </citation>
    <scope>NUCLEOTIDE SEQUENCE</scope>
    <source>
        <strain evidence="1">IBT 30761</strain>
    </source>
</reference>
<evidence type="ECO:0000313" key="1">
    <source>
        <dbReference type="EMBL" id="KAJ5085733.1"/>
    </source>
</evidence>
<comment type="caution">
    <text evidence="1">The sequence shown here is derived from an EMBL/GenBank/DDBJ whole genome shotgun (WGS) entry which is preliminary data.</text>
</comment>
<proteinExistence type="predicted"/>
<name>A0A9W9EPQ4_9EURO</name>
<accession>A0A9W9EPQ4</accession>
<dbReference type="EMBL" id="JAPQKI010000010">
    <property type="protein sequence ID" value="KAJ5085733.1"/>
    <property type="molecule type" value="Genomic_DNA"/>
</dbReference>
<keyword evidence="2" id="KW-1185">Reference proteome</keyword>
<dbReference type="GeneID" id="81361974"/>
<dbReference type="AlphaFoldDB" id="A0A9W9EPQ4"/>
<protein>
    <submittedName>
        <fullName evidence="1">Uncharacterized protein</fullName>
    </submittedName>
</protein>
<dbReference type="RefSeq" id="XP_056470411.1">
    <property type="nucleotide sequence ID" value="XM_056622995.1"/>
</dbReference>
<gene>
    <name evidence="1" type="ORF">N7532_010504</name>
</gene>
<evidence type="ECO:0000313" key="2">
    <source>
        <dbReference type="Proteomes" id="UP001149074"/>
    </source>
</evidence>
<reference evidence="1" key="2">
    <citation type="journal article" date="2023" name="IMA Fungus">
        <title>Comparative genomic study of the Penicillium genus elucidates a diverse pangenome and 15 lateral gene transfer events.</title>
        <authorList>
            <person name="Petersen C."/>
            <person name="Sorensen T."/>
            <person name="Nielsen M.R."/>
            <person name="Sondergaard T.E."/>
            <person name="Sorensen J.L."/>
            <person name="Fitzpatrick D.A."/>
            <person name="Frisvad J.C."/>
            <person name="Nielsen K.L."/>
        </authorList>
    </citation>
    <scope>NUCLEOTIDE SEQUENCE</scope>
    <source>
        <strain evidence="1">IBT 30761</strain>
    </source>
</reference>
<organism evidence="1 2">
    <name type="scientific">Penicillium argentinense</name>
    <dbReference type="NCBI Taxonomy" id="1131581"/>
    <lineage>
        <taxon>Eukaryota</taxon>
        <taxon>Fungi</taxon>
        <taxon>Dikarya</taxon>
        <taxon>Ascomycota</taxon>
        <taxon>Pezizomycotina</taxon>
        <taxon>Eurotiomycetes</taxon>
        <taxon>Eurotiomycetidae</taxon>
        <taxon>Eurotiales</taxon>
        <taxon>Aspergillaceae</taxon>
        <taxon>Penicillium</taxon>
    </lineage>
</organism>